<dbReference type="PANTHER" id="PTHR43133:SF46">
    <property type="entry name" value="RNA POLYMERASE SIGMA-70 FACTOR ECF SUBFAMILY"/>
    <property type="match status" value="1"/>
</dbReference>
<dbReference type="Proteomes" id="UP000680038">
    <property type="component" value="Unassembled WGS sequence"/>
</dbReference>
<evidence type="ECO:0000313" key="7">
    <source>
        <dbReference type="EMBL" id="CAG4991634.1"/>
    </source>
</evidence>
<dbReference type="NCBIfam" id="TIGR02937">
    <property type="entry name" value="sigma70-ECF"/>
    <property type="match status" value="1"/>
</dbReference>
<organism evidence="7 8">
    <name type="scientific">Dyadobacter helix</name>
    <dbReference type="NCBI Taxonomy" id="2822344"/>
    <lineage>
        <taxon>Bacteria</taxon>
        <taxon>Pseudomonadati</taxon>
        <taxon>Bacteroidota</taxon>
        <taxon>Cytophagia</taxon>
        <taxon>Cytophagales</taxon>
        <taxon>Spirosomataceae</taxon>
        <taxon>Dyadobacter</taxon>
    </lineage>
</organism>
<evidence type="ECO:0008006" key="9">
    <source>
        <dbReference type="Google" id="ProtNLM"/>
    </source>
</evidence>
<evidence type="ECO:0000313" key="8">
    <source>
        <dbReference type="Proteomes" id="UP000680038"/>
    </source>
</evidence>
<dbReference type="GO" id="GO:0003677">
    <property type="term" value="F:DNA binding"/>
    <property type="evidence" value="ECO:0007669"/>
    <property type="project" value="InterPro"/>
</dbReference>
<keyword evidence="2" id="KW-0805">Transcription regulation</keyword>
<comment type="caution">
    <text evidence="7">The sequence shown here is derived from an EMBL/GenBank/DDBJ whole genome shotgun (WGS) entry which is preliminary data.</text>
</comment>
<dbReference type="GO" id="GO:0006352">
    <property type="term" value="P:DNA-templated transcription initiation"/>
    <property type="evidence" value="ECO:0007669"/>
    <property type="project" value="InterPro"/>
</dbReference>
<comment type="similarity">
    <text evidence="1">Belongs to the sigma-70 factor family. ECF subfamily.</text>
</comment>
<keyword evidence="3" id="KW-0731">Sigma factor</keyword>
<gene>
    <name evidence="7" type="ORF">DYBT9275_00796</name>
</gene>
<evidence type="ECO:0000256" key="1">
    <source>
        <dbReference type="ARBA" id="ARBA00010641"/>
    </source>
</evidence>
<protein>
    <recommendedName>
        <fullName evidence="9">Sigma-70 family RNA polymerase sigma factor</fullName>
    </recommendedName>
</protein>
<evidence type="ECO:0000256" key="3">
    <source>
        <dbReference type="ARBA" id="ARBA00023082"/>
    </source>
</evidence>
<feature type="domain" description="RNA polymerase sigma-70 region 2" evidence="5">
    <location>
        <begin position="27"/>
        <end position="92"/>
    </location>
</feature>
<dbReference type="InterPro" id="IPR039425">
    <property type="entry name" value="RNA_pol_sigma-70-like"/>
</dbReference>
<accession>A0A916J9A8</accession>
<dbReference type="SUPFAM" id="SSF88946">
    <property type="entry name" value="Sigma2 domain of RNA polymerase sigma factors"/>
    <property type="match status" value="1"/>
</dbReference>
<dbReference type="InterPro" id="IPR036388">
    <property type="entry name" value="WH-like_DNA-bd_sf"/>
</dbReference>
<dbReference type="Gene3D" id="1.10.10.10">
    <property type="entry name" value="Winged helix-like DNA-binding domain superfamily/Winged helix DNA-binding domain"/>
    <property type="match status" value="1"/>
</dbReference>
<evidence type="ECO:0000256" key="2">
    <source>
        <dbReference type="ARBA" id="ARBA00023015"/>
    </source>
</evidence>
<sequence length="201" mass="23756">MSTIRHLNETSLWTSFQSGSEDALTELMRRYTRPLAFYGRKMARNDELIQDCIQETFIQLWQYRANLRQITEIRPYLFTCLRRKIIGSLKKEVFSEPVDDDLFSPFCIDFSIEERLIENENEAYRVRVLNKLINSLSKKRKEVIYLKFYENLSNNEIAEVMGIKYQTATNLIHEALDALRELIPGQSIVSLLILWFSFTLP</sequence>
<dbReference type="InterPro" id="IPR013325">
    <property type="entry name" value="RNA_pol_sigma_r2"/>
</dbReference>
<dbReference type="Pfam" id="PF08281">
    <property type="entry name" value="Sigma70_r4_2"/>
    <property type="match status" value="1"/>
</dbReference>
<keyword evidence="4" id="KW-0804">Transcription</keyword>
<dbReference type="RefSeq" id="WP_215237518.1">
    <property type="nucleotide sequence ID" value="NZ_CAJRAF010000001.1"/>
</dbReference>
<reference evidence="7" key="1">
    <citation type="submission" date="2021-04" db="EMBL/GenBank/DDBJ databases">
        <authorList>
            <person name="Rodrigo-Torres L."/>
            <person name="Arahal R. D."/>
            <person name="Lucena T."/>
        </authorList>
    </citation>
    <scope>NUCLEOTIDE SEQUENCE</scope>
    <source>
        <strain evidence="7">CECT 9275</strain>
    </source>
</reference>
<keyword evidence="8" id="KW-1185">Reference proteome</keyword>
<dbReference type="SUPFAM" id="SSF88659">
    <property type="entry name" value="Sigma3 and sigma4 domains of RNA polymerase sigma factors"/>
    <property type="match status" value="1"/>
</dbReference>
<dbReference type="InterPro" id="IPR013324">
    <property type="entry name" value="RNA_pol_sigma_r3/r4-like"/>
</dbReference>
<proteinExistence type="inferred from homology"/>
<dbReference type="CDD" id="cd06171">
    <property type="entry name" value="Sigma70_r4"/>
    <property type="match status" value="1"/>
</dbReference>
<evidence type="ECO:0000256" key="4">
    <source>
        <dbReference type="ARBA" id="ARBA00023163"/>
    </source>
</evidence>
<dbReference type="InterPro" id="IPR007627">
    <property type="entry name" value="RNA_pol_sigma70_r2"/>
</dbReference>
<dbReference type="GO" id="GO:0016987">
    <property type="term" value="F:sigma factor activity"/>
    <property type="evidence" value="ECO:0007669"/>
    <property type="project" value="UniProtKB-KW"/>
</dbReference>
<feature type="domain" description="RNA polymerase sigma factor 70 region 4 type 2" evidence="6">
    <location>
        <begin position="129"/>
        <end position="179"/>
    </location>
</feature>
<name>A0A916J9A8_9BACT</name>
<dbReference type="Gene3D" id="1.10.1740.10">
    <property type="match status" value="1"/>
</dbReference>
<dbReference type="AlphaFoldDB" id="A0A916J9A8"/>
<dbReference type="Pfam" id="PF04542">
    <property type="entry name" value="Sigma70_r2"/>
    <property type="match status" value="1"/>
</dbReference>
<dbReference type="InterPro" id="IPR014284">
    <property type="entry name" value="RNA_pol_sigma-70_dom"/>
</dbReference>
<dbReference type="PANTHER" id="PTHR43133">
    <property type="entry name" value="RNA POLYMERASE ECF-TYPE SIGMA FACTO"/>
    <property type="match status" value="1"/>
</dbReference>
<dbReference type="EMBL" id="CAJRAF010000001">
    <property type="protein sequence ID" value="CAG4991634.1"/>
    <property type="molecule type" value="Genomic_DNA"/>
</dbReference>
<dbReference type="InterPro" id="IPR013249">
    <property type="entry name" value="RNA_pol_sigma70_r4_t2"/>
</dbReference>
<evidence type="ECO:0000259" key="5">
    <source>
        <dbReference type="Pfam" id="PF04542"/>
    </source>
</evidence>
<evidence type="ECO:0000259" key="6">
    <source>
        <dbReference type="Pfam" id="PF08281"/>
    </source>
</evidence>